<protein>
    <recommendedName>
        <fullName evidence="2">FAD dependent oxidoreductase domain-containing protein</fullName>
    </recommendedName>
</protein>
<dbReference type="InterPro" id="IPR012132">
    <property type="entry name" value="GMC_OxRdtase"/>
</dbReference>
<dbReference type="InterPro" id="IPR036188">
    <property type="entry name" value="FAD/NAD-bd_sf"/>
</dbReference>
<comment type="caution">
    <text evidence="3">The sequence shown here is derived from an EMBL/GenBank/DDBJ whole genome shotgun (WGS) entry which is preliminary data.</text>
</comment>
<dbReference type="GO" id="GO:0044550">
    <property type="term" value="P:secondary metabolite biosynthetic process"/>
    <property type="evidence" value="ECO:0007669"/>
    <property type="project" value="TreeGrafter"/>
</dbReference>
<dbReference type="EMBL" id="JAWDJX010000014">
    <property type="protein sequence ID" value="KAK3053888.1"/>
    <property type="molecule type" value="Genomic_DNA"/>
</dbReference>
<feature type="domain" description="FAD dependent oxidoreductase" evidence="2">
    <location>
        <begin position="67"/>
        <end position="100"/>
    </location>
</feature>
<dbReference type="InterPro" id="IPR006076">
    <property type="entry name" value="FAD-dep_OxRdtase"/>
</dbReference>
<proteinExistence type="inferred from homology"/>
<gene>
    <name evidence="3" type="ORF">LTR09_005168</name>
</gene>
<dbReference type="Pfam" id="PF01266">
    <property type="entry name" value="DAO"/>
    <property type="match status" value="1"/>
</dbReference>
<dbReference type="GO" id="GO:0016491">
    <property type="term" value="F:oxidoreductase activity"/>
    <property type="evidence" value="ECO:0007669"/>
    <property type="project" value="TreeGrafter"/>
</dbReference>
<dbReference type="AlphaFoldDB" id="A0AAJ0G8Z7"/>
<dbReference type="GO" id="GO:0050660">
    <property type="term" value="F:flavin adenine dinucleotide binding"/>
    <property type="evidence" value="ECO:0007669"/>
    <property type="project" value="InterPro"/>
</dbReference>
<name>A0AAJ0G8Z7_9PEZI</name>
<accession>A0AAJ0G8Z7</accession>
<reference evidence="3" key="1">
    <citation type="submission" date="2023-04" db="EMBL/GenBank/DDBJ databases">
        <title>Black Yeasts Isolated from many extreme environments.</title>
        <authorList>
            <person name="Coleine C."/>
            <person name="Stajich J.E."/>
            <person name="Selbmann L."/>
        </authorList>
    </citation>
    <scope>NUCLEOTIDE SEQUENCE</scope>
    <source>
        <strain evidence="3">CCFEE 5312</strain>
    </source>
</reference>
<dbReference type="PANTHER" id="PTHR11552:SF138">
    <property type="entry name" value="DEHYDROGENASE PKFF-RELATED"/>
    <property type="match status" value="1"/>
</dbReference>
<dbReference type="Proteomes" id="UP001271007">
    <property type="component" value="Unassembled WGS sequence"/>
</dbReference>
<sequence>MDKSPNGSAESLSYRAVMNNAFFPTRIPRFDHLSLCSTLQSCVIFLISWRSFLAGNDFGLALNATYDYVIVGGGTAGLAVAYRLAEDGAKSVAVIEAGGFYEYENGNRSVVPAYRTLYSAATPESATQYPLVEWGFVTQPEEGLGGRRLHYGRGKTLGGR</sequence>
<dbReference type="Gene3D" id="3.50.50.60">
    <property type="entry name" value="FAD/NAD(P)-binding domain"/>
    <property type="match status" value="1"/>
</dbReference>
<comment type="similarity">
    <text evidence="1">Belongs to the GMC oxidoreductase family.</text>
</comment>
<keyword evidence="4" id="KW-1185">Reference proteome</keyword>
<evidence type="ECO:0000256" key="1">
    <source>
        <dbReference type="ARBA" id="ARBA00010790"/>
    </source>
</evidence>
<evidence type="ECO:0000313" key="3">
    <source>
        <dbReference type="EMBL" id="KAK3053888.1"/>
    </source>
</evidence>
<organism evidence="3 4">
    <name type="scientific">Extremus antarcticus</name>
    <dbReference type="NCBI Taxonomy" id="702011"/>
    <lineage>
        <taxon>Eukaryota</taxon>
        <taxon>Fungi</taxon>
        <taxon>Dikarya</taxon>
        <taxon>Ascomycota</taxon>
        <taxon>Pezizomycotina</taxon>
        <taxon>Dothideomycetes</taxon>
        <taxon>Dothideomycetidae</taxon>
        <taxon>Mycosphaerellales</taxon>
        <taxon>Extremaceae</taxon>
        <taxon>Extremus</taxon>
    </lineage>
</organism>
<evidence type="ECO:0000313" key="4">
    <source>
        <dbReference type="Proteomes" id="UP001271007"/>
    </source>
</evidence>
<dbReference type="PANTHER" id="PTHR11552">
    <property type="entry name" value="GLUCOSE-METHANOL-CHOLINE GMC OXIDOREDUCTASE"/>
    <property type="match status" value="1"/>
</dbReference>
<dbReference type="SUPFAM" id="SSF51905">
    <property type="entry name" value="FAD/NAD(P)-binding domain"/>
    <property type="match status" value="1"/>
</dbReference>
<dbReference type="Gene3D" id="3.30.560.10">
    <property type="entry name" value="Glucose Oxidase, domain 3"/>
    <property type="match status" value="1"/>
</dbReference>
<evidence type="ECO:0000259" key="2">
    <source>
        <dbReference type="Pfam" id="PF01266"/>
    </source>
</evidence>